<organism evidence="1 2">
    <name type="scientific">Achromobacter denitrificans</name>
    <name type="common">Alcaligenes denitrificans</name>
    <dbReference type="NCBI Taxonomy" id="32002"/>
    <lineage>
        <taxon>Bacteria</taxon>
        <taxon>Pseudomonadati</taxon>
        <taxon>Pseudomonadota</taxon>
        <taxon>Betaproteobacteria</taxon>
        <taxon>Burkholderiales</taxon>
        <taxon>Alcaligenaceae</taxon>
        <taxon>Achromobacter</taxon>
    </lineage>
</organism>
<protein>
    <submittedName>
        <fullName evidence="1">Uncharacterized protein</fullName>
    </submittedName>
</protein>
<sequence>MRSNSAPDMQARRLALAAGASRQLVLRAGSAVVCVSGSVTVDEPVTGPEAAGNLPGAVSVRINAGEGHGLGYGGVARLTAIGSAEVICLEPPGLSGRFLRQASAFFRAATAKNQKKPLGALHKISK</sequence>
<proteinExistence type="predicted"/>
<reference evidence="1 2" key="1">
    <citation type="submission" date="2020-05" db="EMBL/GenBank/DDBJ databases">
        <title>FDA dAtabase for Regulatory Grade micrObial Sequences (FDA-ARGOS): Supporting development and validation of Infectious Disease Dx tests.</title>
        <authorList>
            <person name="Sproer C."/>
            <person name="Gronow S."/>
            <person name="Severitt S."/>
            <person name="Schroder I."/>
            <person name="Tallon L."/>
            <person name="Sadzewicz L."/>
            <person name="Zhao X."/>
            <person name="Vavikolanu K."/>
            <person name="Mehta A."/>
            <person name="Aluvathingal J."/>
            <person name="Nadendla S."/>
            <person name="Myers T."/>
            <person name="Yan Y."/>
            <person name="Sichtig H."/>
        </authorList>
    </citation>
    <scope>NUCLEOTIDE SEQUENCE [LARGE SCALE GENOMIC DNA]</scope>
    <source>
        <strain evidence="1 2">FDAARGOS_787</strain>
    </source>
</reference>
<dbReference type="EMBL" id="CP054569">
    <property type="protein sequence ID" value="QKQ48756.1"/>
    <property type="molecule type" value="Genomic_DNA"/>
</dbReference>
<dbReference type="AlphaFoldDB" id="A0A6N0JPZ7"/>
<dbReference type="RefSeq" id="WP_174716792.1">
    <property type="nucleotide sequence ID" value="NZ_CP054569.1"/>
</dbReference>
<evidence type="ECO:0000313" key="1">
    <source>
        <dbReference type="EMBL" id="QKQ48756.1"/>
    </source>
</evidence>
<dbReference type="Proteomes" id="UP000509782">
    <property type="component" value="Chromosome"/>
</dbReference>
<evidence type="ECO:0000313" key="2">
    <source>
        <dbReference type="Proteomes" id="UP000509782"/>
    </source>
</evidence>
<gene>
    <name evidence="1" type="ORF">FOC81_19525</name>
</gene>
<accession>A0A6N0JPZ7</accession>
<name>A0A6N0JPZ7_ACHDE</name>